<dbReference type="Proteomes" id="UP000192486">
    <property type="component" value="Chromosome"/>
</dbReference>
<evidence type="ECO:0000313" key="4">
    <source>
        <dbReference type="Proteomes" id="UP000192486"/>
    </source>
</evidence>
<evidence type="ECO:0000256" key="2">
    <source>
        <dbReference type="SAM" id="Phobius"/>
    </source>
</evidence>
<evidence type="ECO:0000256" key="1">
    <source>
        <dbReference type="SAM" id="Coils"/>
    </source>
</evidence>
<sequence>MEVIIVNIVNICTVLSLIISFGTIIVTRKDKKEYQKKVLEMNRLIDEKNKEYENLLGKQKSEFKSKLHELNKLGKLEKEAPEVIDNINSCLRILNNLREKMDRFEPTKQCITEANIQVTELEKTISPIVSQKILPRTESILEIRSKLNSIERYSLNNANSYLLDKEKITTEISSLELVFKGEITHIHKNLEDVRNKLSDLV</sequence>
<feature type="coiled-coil region" evidence="1">
    <location>
        <begin position="31"/>
        <end position="58"/>
    </location>
</feature>
<accession>A0ABM6JTI8</accession>
<keyword evidence="2" id="KW-0472">Membrane</keyword>
<dbReference type="EMBL" id="CP015108">
    <property type="protein sequence ID" value="ARF13606.1"/>
    <property type="molecule type" value="Genomic_DNA"/>
</dbReference>
<keyword evidence="1" id="KW-0175">Coiled coil</keyword>
<dbReference type="RefSeq" id="WP_029054044.1">
    <property type="nucleotide sequence ID" value="NZ_CP015108.1"/>
</dbReference>
<organism evidence="3 4">
    <name type="scientific">Sporosarcina ureae</name>
    <dbReference type="NCBI Taxonomy" id="1571"/>
    <lineage>
        <taxon>Bacteria</taxon>
        <taxon>Bacillati</taxon>
        <taxon>Bacillota</taxon>
        <taxon>Bacilli</taxon>
        <taxon>Bacillales</taxon>
        <taxon>Caryophanaceae</taxon>
        <taxon>Sporosarcina</taxon>
    </lineage>
</organism>
<protein>
    <submittedName>
        <fullName evidence="3">Uncharacterized protein</fullName>
    </submittedName>
</protein>
<proteinExistence type="predicted"/>
<evidence type="ECO:0000313" key="3">
    <source>
        <dbReference type="EMBL" id="ARF13606.1"/>
    </source>
</evidence>
<name>A0ABM6JTI8_SPOUR</name>
<keyword evidence="2" id="KW-1133">Transmembrane helix</keyword>
<feature type="transmembrane region" description="Helical" evidence="2">
    <location>
        <begin position="6"/>
        <end position="27"/>
    </location>
</feature>
<gene>
    <name evidence="3" type="ORF">SporoS204_05180</name>
</gene>
<keyword evidence="2" id="KW-0812">Transmembrane</keyword>
<reference evidence="3 4" key="1">
    <citation type="submission" date="2016-04" db="EMBL/GenBank/DDBJ databases">
        <title>Comparative Genomics and Epigenetics of Sporosarcina ureae.</title>
        <authorList>
            <person name="Oliver A.S."/>
            <person name="Cooper K.K."/>
        </authorList>
    </citation>
    <scope>NUCLEOTIDE SEQUENCE [LARGE SCALE GENOMIC DNA]</scope>
    <source>
        <strain evidence="3 4">S204</strain>
    </source>
</reference>
<keyword evidence="4" id="KW-1185">Reference proteome</keyword>